<organism evidence="3 4">
    <name type="scientific">Flavobacterium azooxidireducens</name>
    <dbReference type="NCBI Taxonomy" id="1871076"/>
    <lineage>
        <taxon>Bacteria</taxon>
        <taxon>Pseudomonadati</taxon>
        <taxon>Bacteroidota</taxon>
        <taxon>Flavobacteriia</taxon>
        <taxon>Flavobacteriales</taxon>
        <taxon>Flavobacteriaceae</taxon>
        <taxon>Flavobacterium</taxon>
    </lineage>
</organism>
<gene>
    <name evidence="3" type="ORF">M0M57_03790</name>
</gene>
<evidence type="ECO:0000256" key="1">
    <source>
        <dbReference type="SAM" id="Coils"/>
    </source>
</evidence>
<keyword evidence="1" id="KW-0175">Coiled coil</keyword>
<keyword evidence="4" id="KW-1185">Reference proteome</keyword>
<dbReference type="EMBL" id="CP096205">
    <property type="protein sequence ID" value="UPQ79962.1"/>
    <property type="molecule type" value="Genomic_DNA"/>
</dbReference>
<keyword evidence="2" id="KW-0732">Signal</keyword>
<evidence type="ECO:0008006" key="5">
    <source>
        <dbReference type="Google" id="ProtNLM"/>
    </source>
</evidence>
<sequence length="370" mass="42284">MQKIILYAAVLLCTLVTQMYGQETFDGRAKTISENIKKITNQEKEALKQEVEDINKLLENGTISTEKAESEKRKAAEVRAKNIEEKVAIEEAKLQQLIKDAVDGKVKHSEEKVRGGTTIILGSSANDSIGEDHTEINIGSMKIFKGEKEKFKRNSKRTTSQFVFAFGLNNLVTDGDTGSLEDSDYRVWGSHFYEWGLTYNTRIFKNNNLLHAKYGLSLMYNNLRPTNNRYFVRNGEQTNLEEFDLNLKESRFRNVSLVLPLHLEFDFTPKSVSENGDARFRSHKSVRLGIGGYAGFNVKSKQILKFNEDDVRVKVKEKGDFNTSDFTYGLSTYIGYRATSLYLKYDLNPMFKNNTVDQNNISLGLRFDFN</sequence>
<protein>
    <recommendedName>
        <fullName evidence="5">Outer membrane protein beta-barrel domain-containing protein</fullName>
    </recommendedName>
</protein>
<evidence type="ECO:0000256" key="2">
    <source>
        <dbReference type="SAM" id="SignalP"/>
    </source>
</evidence>
<evidence type="ECO:0000313" key="3">
    <source>
        <dbReference type="EMBL" id="UPQ79962.1"/>
    </source>
</evidence>
<accession>A0ABY4KGN2</accession>
<dbReference type="Proteomes" id="UP000830583">
    <property type="component" value="Chromosome"/>
</dbReference>
<reference evidence="3" key="1">
    <citation type="submission" date="2022-04" db="EMBL/GenBank/DDBJ databases">
        <title>Consumption of N2O by Flavobacterium azooxidireducens sp. nov. isolated from Decomposing Leaf Litter of Phragmites australis (Cav.).</title>
        <authorList>
            <person name="Behrendt U."/>
            <person name="Spanner T."/>
            <person name="Augustin J."/>
            <person name="Horn M.A."/>
            <person name="Kolb S."/>
            <person name="Ulrich A."/>
        </authorList>
    </citation>
    <scope>NUCLEOTIDE SEQUENCE</scope>
    <source>
        <strain evidence="3">IGB 4-14</strain>
    </source>
</reference>
<feature type="signal peptide" evidence="2">
    <location>
        <begin position="1"/>
        <end position="21"/>
    </location>
</feature>
<proteinExistence type="predicted"/>
<feature type="coiled-coil region" evidence="1">
    <location>
        <begin position="29"/>
        <end position="100"/>
    </location>
</feature>
<dbReference type="RefSeq" id="WP_248435523.1">
    <property type="nucleotide sequence ID" value="NZ_CP096205.1"/>
</dbReference>
<name>A0ABY4KGN2_9FLAO</name>
<evidence type="ECO:0000313" key="4">
    <source>
        <dbReference type="Proteomes" id="UP000830583"/>
    </source>
</evidence>
<feature type="chain" id="PRO_5045110457" description="Outer membrane protein beta-barrel domain-containing protein" evidence="2">
    <location>
        <begin position="22"/>
        <end position="370"/>
    </location>
</feature>